<sequence length="311" mass="34170">MDKLRSMEIFVAVVDAGNFTAAASRFNLSPVMVGKHIAQLEATLGARLLARTTRRQSLTEIGAQYADQCRAILAQIEAAERGAEAMRSVPRGRLRVTASTSFGNEWLAPALTDYLRRHPEVSVDLNLNDRTVDLVDEGYDAAIRIGALDDSGMIARPLQPYRMAICASPDYLRQRGTPHTPQELAQHECLDFVVGDIGVSWRLQSVHGKHALPPSRFRANNGQALRMAALKDFGIVMQAEVLLAQDTAAGRLVPILSDYLPAPRAMHVVYPRDRRATPKLTTFIDFILERLGPAAPLPLASSRKRTTLTAP</sequence>
<dbReference type="Pfam" id="PF03466">
    <property type="entry name" value="LysR_substrate"/>
    <property type="match status" value="1"/>
</dbReference>
<dbReference type="InterPro" id="IPR058163">
    <property type="entry name" value="LysR-type_TF_proteobact-type"/>
</dbReference>
<keyword evidence="3" id="KW-0238">DNA-binding</keyword>
<dbReference type="RefSeq" id="WP_161050511.1">
    <property type="nucleotide sequence ID" value="NZ_WWCR01000013.1"/>
</dbReference>
<dbReference type="InterPro" id="IPR036388">
    <property type="entry name" value="WH-like_DNA-bd_sf"/>
</dbReference>
<evidence type="ECO:0000313" key="6">
    <source>
        <dbReference type="EMBL" id="MYM73282.1"/>
    </source>
</evidence>
<dbReference type="SUPFAM" id="SSF53850">
    <property type="entry name" value="Periplasmic binding protein-like II"/>
    <property type="match status" value="1"/>
</dbReference>
<keyword evidence="4" id="KW-0804">Transcription</keyword>
<dbReference type="PANTHER" id="PTHR30537:SF5">
    <property type="entry name" value="HTH-TYPE TRANSCRIPTIONAL ACTIVATOR TTDR-RELATED"/>
    <property type="match status" value="1"/>
</dbReference>
<evidence type="ECO:0000256" key="4">
    <source>
        <dbReference type="ARBA" id="ARBA00023163"/>
    </source>
</evidence>
<dbReference type="EMBL" id="WWCR01000013">
    <property type="protein sequence ID" value="MYM73282.1"/>
    <property type="molecule type" value="Genomic_DNA"/>
</dbReference>
<proteinExistence type="inferred from homology"/>
<keyword evidence="2" id="KW-0805">Transcription regulation</keyword>
<dbReference type="GO" id="GO:0043565">
    <property type="term" value="F:sequence-specific DNA binding"/>
    <property type="evidence" value="ECO:0007669"/>
    <property type="project" value="TreeGrafter"/>
</dbReference>
<evidence type="ECO:0000259" key="5">
    <source>
        <dbReference type="PROSITE" id="PS50931"/>
    </source>
</evidence>
<comment type="caution">
    <text evidence="6">The sequence shown here is derived from an EMBL/GenBank/DDBJ whole genome shotgun (WGS) entry which is preliminary data.</text>
</comment>
<dbReference type="FunFam" id="1.10.10.10:FF:000001">
    <property type="entry name" value="LysR family transcriptional regulator"/>
    <property type="match status" value="1"/>
</dbReference>
<evidence type="ECO:0000313" key="7">
    <source>
        <dbReference type="Proteomes" id="UP000469734"/>
    </source>
</evidence>
<comment type="similarity">
    <text evidence="1">Belongs to the LysR transcriptional regulatory family.</text>
</comment>
<feature type="domain" description="HTH lysR-type" evidence="5">
    <location>
        <begin position="1"/>
        <end position="59"/>
    </location>
</feature>
<dbReference type="Proteomes" id="UP000469734">
    <property type="component" value="Unassembled WGS sequence"/>
</dbReference>
<evidence type="ECO:0000256" key="1">
    <source>
        <dbReference type="ARBA" id="ARBA00009437"/>
    </source>
</evidence>
<dbReference type="InterPro" id="IPR000847">
    <property type="entry name" value="LysR_HTH_N"/>
</dbReference>
<evidence type="ECO:0000256" key="2">
    <source>
        <dbReference type="ARBA" id="ARBA00023015"/>
    </source>
</evidence>
<dbReference type="AlphaFoldDB" id="A0A7X4KHJ5"/>
<dbReference type="Gene3D" id="3.40.190.290">
    <property type="match status" value="1"/>
</dbReference>
<gene>
    <name evidence="6" type="ORF">GTP56_13880</name>
</gene>
<evidence type="ECO:0000256" key="3">
    <source>
        <dbReference type="ARBA" id="ARBA00023125"/>
    </source>
</evidence>
<dbReference type="SUPFAM" id="SSF46785">
    <property type="entry name" value="Winged helix' DNA-binding domain"/>
    <property type="match status" value="1"/>
</dbReference>
<organism evidence="6 7">
    <name type="scientific">Duganella margarita</name>
    <dbReference type="NCBI Taxonomy" id="2692170"/>
    <lineage>
        <taxon>Bacteria</taxon>
        <taxon>Pseudomonadati</taxon>
        <taxon>Pseudomonadota</taxon>
        <taxon>Betaproteobacteria</taxon>
        <taxon>Burkholderiales</taxon>
        <taxon>Oxalobacteraceae</taxon>
        <taxon>Telluria group</taxon>
        <taxon>Duganella</taxon>
    </lineage>
</organism>
<name>A0A7X4KHJ5_9BURK</name>
<dbReference type="GO" id="GO:0003700">
    <property type="term" value="F:DNA-binding transcription factor activity"/>
    <property type="evidence" value="ECO:0007669"/>
    <property type="project" value="InterPro"/>
</dbReference>
<dbReference type="PROSITE" id="PS50931">
    <property type="entry name" value="HTH_LYSR"/>
    <property type="match status" value="1"/>
</dbReference>
<dbReference type="InterPro" id="IPR036390">
    <property type="entry name" value="WH_DNA-bd_sf"/>
</dbReference>
<dbReference type="FunFam" id="3.40.190.290:FF:000001">
    <property type="entry name" value="Transcriptional regulator, LysR family"/>
    <property type="match status" value="1"/>
</dbReference>
<dbReference type="InterPro" id="IPR005119">
    <property type="entry name" value="LysR_subst-bd"/>
</dbReference>
<accession>A0A7X4KHJ5</accession>
<dbReference type="Gene3D" id="1.10.10.10">
    <property type="entry name" value="Winged helix-like DNA-binding domain superfamily/Winged helix DNA-binding domain"/>
    <property type="match status" value="1"/>
</dbReference>
<protein>
    <submittedName>
        <fullName evidence="6">LysR family transcriptional regulator</fullName>
    </submittedName>
</protein>
<dbReference type="Pfam" id="PF00126">
    <property type="entry name" value="HTH_1"/>
    <property type="match status" value="1"/>
</dbReference>
<dbReference type="GO" id="GO:0006351">
    <property type="term" value="P:DNA-templated transcription"/>
    <property type="evidence" value="ECO:0007669"/>
    <property type="project" value="TreeGrafter"/>
</dbReference>
<reference evidence="6 7" key="1">
    <citation type="submission" date="2019-12" db="EMBL/GenBank/DDBJ databases">
        <title>Novel species isolated from a subtropical stream in China.</title>
        <authorList>
            <person name="Lu H."/>
        </authorList>
    </citation>
    <scope>NUCLEOTIDE SEQUENCE [LARGE SCALE GENOMIC DNA]</scope>
    <source>
        <strain evidence="6 7">FT134W</strain>
    </source>
</reference>
<dbReference type="PANTHER" id="PTHR30537">
    <property type="entry name" value="HTH-TYPE TRANSCRIPTIONAL REGULATOR"/>
    <property type="match status" value="1"/>
</dbReference>
<dbReference type="CDD" id="cd08477">
    <property type="entry name" value="PBP2_CrgA_like_8"/>
    <property type="match status" value="1"/>
</dbReference>